<keyword evidence="3" id="KW-1185">Reference proteome</keyword>
<dbReference type="EMBL" id="JARKIF010000005">
    <property type="protein sequence ID" value="KAJ7638981.1"/>
    <property type="molecule type" value="Genomic_DNA"/>
</dbReference>
<feature type="region of interest" description="Disordered" evidence="1">
    <location>
        <begin position="408"/>
        <end position="461"/>
    </location>
</feature>
<evidence type="ECO:0000256" key="1">
    <source>
        <dbReference type="SAM" id="MobiDB-lite"/>
    </source>
</evidence>
<feature type="region of interest" description="Disordered" evidence="1">
    <location>
        <begin position="115"/>
        <end position="147"/>
    </location>
</feature>
<feature type="compositionally biased region" description="Basic and acidic residues" evidence="1">
    <location>
        <begin position="23"/>
        <end position="32"/>
    </location>
</feature>
<feature type="region of interest" description="Disordered" evidence="1">
    <location>
        <begin position="1"/>
        <end position="47"/>
    </location>
</feature>
<name>A0AAD7C4P4_9AGAR</name>
<dbReference type="Proteomes" id="UP001221142">
    <property type="component" value="Unassembled WGS sequence"/>
</dbReference>
<evidence type="ECO:0000313" key="2">
    <source>
        <dbReference type="EMBL" id="KAJ7638981.1"/>
    </source>
</evidence>
<organism evidence="2 3">
    <name type="scientific">Roridomyces roridus</name>
    <dbReference type="NCBI Taxonomy" id="1738132"/>
    <lineage>
        <taxon>Eukaryota</taxon>
        <taxon>Fungi</taxon>
        <taxon>Dikarya</taxon>
        <taxon>Basidiomycota</taxon>
        <taxon>Agaricomycotina</taxon>
        <taxon>Agaricomycetes</taxon>
        <taxon>Agaricomycetidae</taxon>
        <taxon>Agaricales</taxon>
        <taxon>Marasmiineae</taxon>
        <taxon>Mycenaceae</taxon>
        <taxon>Roridomyces</taxon>
    </lineage>
</organism>
<protein>
    <submittedName>
        <fullName evidence="2">Uncharacterized protein</fullName>
    </submittedName>
</protein>
<comment type="caution">
    <text evidence="2">The sequence shown here is derived from an EMBL/GenBank/DDBJ whole genome shotgun (WGS) entry which is preliminary data.</text>
</comment>
<gene>
    <name evidence="2" type="ORF">FB45DRAFT_1023726</name>
</gene>
<reference evidence="2" key="1">
    <citation type="submission" date="2023-03" db="EMBL/GenBank/DDBJ databases">
        <title>Massive genome expansion in bonnet fungi (Mycena s.s.) driven by repeated elements and novel gene families across ecological guilds.</title>
        <authorList>
            <consortium name="Lawrence Berkeley National Laboratory"/>
            <person name="Harder C.B."/>
            <person name="Miyauchi S."/>
            <person name="Viragh M."/>
            <person name="Kuo A."/>
            <person name="Thoen E."/>
            <person name="Andreopoulos B."/>
            <person name="Lu D."/>
            <person name="Skrede I."/>
            <person name="Drula E."/>
            <person name="Henrissat B."/>
            <person name="Morin E."/>
            <person name="Kohler A."/>
            <person name="Barry K."/>
            <person name="LaButti K."/>
            <person name="Morin E."/>
            <person name="Salamov A."/>
            <person name="Lipzen A."/>
            <person name="Mereny Z."/>
            <person name="Hegedus B."/>
            <person name="Baldrian P."/>
            <person name="Stursova M."/>
            <person name="Weitz H."/>
            <person name="Taylor A."/>
            <person name="Grigoriev I.V."/>
            <person name="Nagy L.G."/>
            <person name="Martin F."/>
            <person name="Kauserud H."/>
        </authorList>
    </citation>
    <scope>NUCLEOTIDE SEQUENCE</scope>
    <source>
        <strain evidence="2">9284</strain>
    </source>
</reference>
<sequence>MQQRPRVGRPPLEPEIVEDSEPERERERQARKLERKRRKLAATQVHSGPVVVISDSMAPRSPSPLINAVIEISDTSSEPREVISLHTSVASAEPPQLSSDDEEIAPTLNIARFAFPSRPLQRRDSSLTAASSNSDNQPKAPPKKAATRKLANGNLASDAQLKKLTKCVSCDAAWTVRKTGEQKLVHIRKCAKKSGFTDETVRLLITKAVENLPGDSKGKGKAPPEPATLLEELVDGPPKRRGRRKQVSDTLKDVSETRKNIADHARVAWGSGDDSIVQTQALRAETREPAATQAFGPSRLAQRHKPSLDSDDEPPSTQAFAPSKLGQFAQRQKTLLGYDEEPPPPTQAFAPSKLGGRSTATGGPSWGYESASEDAASGSETSLKKGNLSRKEAFPRFATTSIENELAPTNDWDDGAYVHYDPDHDERNIVQPTAKPKTKRTTAAASPTKTKRSRKKAGAEDEFDETWQVNLRDKIMQDQDLYFRILRYEPIDFNIFLKLVNTDEEPAGGKLRFALRSFLDKQAINFYGGEAGPGRNRTKKR</sequence>
<feature type="region of interest" description="Disordered" evidence="1">
    <location>
        <begin position="235"/>
        <end position="256"/>
    </location>
</feature>
<feature type="compositionally biased region" description="Basic and acidic residues" evidence="1">
    <location>
        <begin position="246"/>
        <end position="256"/>
    </location>
</feature>
<dbReference type="AlphaFoldDB" id="A0AAD7C4P4"/>
<feature type="compositionally biased region" description="Low complexity" evidence="1">
    <location>
        <begin position="369"/>
        <end position="381"/>
    </location>
</feature>
<feature type="region of interest" description="Disordered" evidence="1">
    <location>
        <begin position="285"/>
        <end position="388"/>
    </location>
</feature>
<evidence type="ECO:0000313" key="3">
    <source>
        <dbReference type="Proteomes" id="UP001221142"/>
    </source>
</evidence>
<feature type="compositionally biased region" description="Polar residues" evidence="1">
    <location>
        <begin position="126"/>
        <end position="137"/>
    </location>
</feature>
<proteinExistence type="predicted"/>
<accession>A0AAD7C4P4</accession>